<dbReference type="Proteomes" id="UP001055712">
    <property type="component" value="Unassembled WGS sequence"/>
</dbReference>
<evidence type="ECO:0000256" key="12">
    <source>
        <dbReference type="ARBA" id="ARBA00023315"/>
    </source>
</evidence>
<evidence type="ECO:0000313" key="16">
    <source>
        <dbReference type="Proteomes" id="UP001055712"/>
    </source>
</evidence>
<dbReference type="Pfam" id="PF10998">
    <property type="entry name" value="DUF2838"/>
    <property type="match status" value="1"/>
</dbReference>
<keyword evidence="4" id="KW-0444">Lipid biosynthesis</keyword>
<feature type="transmembrane region" description="Helical" evidence="14">
    <location>
        <begin position="208"/>
        <end position="226"/>
    </location>
</feature>
<keyword evidence="10" id="KW-0594">Phospholipid biosynthesis</keyword>
<feature type="transmembrane region" description="Helical" evidence="14">
    <location>
        <begin position="179"/>
        <end position="201"/>
    </location>
</feature>
<evidence type="ECO:0000256" key="3">
    <source>
        <dbReference type="ARBA" id="ARBA00019082"/>
    </source>
</evidence>
<feature type="transmembrane region" description="Helical" evidence="14">
    <location>
        <begin position="338"/>
        <end position="357"/>
    </location>
</feature>
<dbReference type="OrthoDB" id="406287at2759"/>
<dbReference type="PANTHER" id="PTHR31201:SF1">
    <property type="entry name" value="GLYCEROPHOSPHOCHOLINE ACYLTRANSFERASE 1"/>
    <property type="match status" value="1"/>
</dbReference>
<keyword evidence="5" id="KW-0808">Transferase</keyword>
<evidence type="ECO:0000256" key="14">
    <source>
        <dbReference type="SAM" id="Phobius"/>
    </source>
</evidence>
<evidence type="ECO:0000256" key="4">
    <source>
        <dbReference type="ARBA" id="ARBA00022516"/>
    </source>
</evidence>
<name>A0A9D4TKX9_CHLVU</name>
<keyword evidence="12" id="KW-0012">Acyltransferase</keyword>
<sequence length="395" mass="43138">MGSPRLHNRLRAARLYVVLSWFLQRVQKTLKALPLKAPLPRRSRETVQARCGGKGGKRTGGPQSLPLPLPPPPAAAIALKPEAPIRQLAKYEAPSAGHAAVGATLFGVLLFLAGARPSLLPAVFLLFVAVALPWRAYHYTRVQPRNSPYLFDFCYAVAGTTAAFLVWPQARQHPQLEAVVYALADGPVAGALVAWQCAWVFHSPDHTISVLLHLLPGLAMAVHHHLPGRDAPAAAAALPGGLLWSSSLWLFAAPLAFYLAWQAAYFFAVQVLGRQYIQANNLDTSYRCLTRRARRAGNIWARLVLRGSTARRLAAYGLVQLAFTALTLLLFIPTYHCTALAVAWQALKVLVPVYFGCKHQHERLYKAAMAEGVRRHMVQLQADARCAGGVLAAEQ</sequence>
<keyword evidence="7 14" id="KW-1133">Transmembrane helix</keyword>
<feature type="transmembrane region" description="Helical" evidence="14">
    <location>
        <begin position="313"/>
        <end position="332"/>
    </location>
</feature>
<feature type="region of interest" description="Disordered" evidence="13">
    <location>
        <begin position="44"/>
        <end position="66"/>
    </location>
</feature>
<evidence type="ECO:0000256" key="6">
    <source>
        <dbReference type="ARBA" id="ARBA00022692"/>
    </source>
</evidence>
<dbReference type="GO" id="GO:0006656">
    <property type="term" value="P:phosphatidylcholine biosynthetic process"/>
    <property type="evidence" value="ECO:0007669"/>
    <property type="project" value="TreeGrafter"/>
</dbReference>
<feature type="transmembrane region" description="Helical" evidence="14">
    <location>
        <begin position="246"/>
        <end position="268"/>
    </location>
</feature>
<evidence type="ECO:0000256" key="13">
    <source>
        <dbReference type="SAM" id="MobiDB-lite"/>
    </source>
</evidence>
<dbReference type="GO" id="GO:0016746">
    <property type="term" value="F:acyltransferase activity"/>
    <property type="evidence" value="ECO:0007669"/>
    <property type="project" value="UniProtKB-KW"/>
</dbReference>
<keyword evidence="6 14" id="KW-0812">Transmembrane</keyword>
<feature type="transmembrane region" description="Helical" evidence="14">
    <location>
        <begin position="119"/>
        <end position="137"/>
    </location>
</feature>
<organism evidence="15 16">
    <name type="scientific">Chlorella vulgaris</name>
    <name type="common">Green alga</name>
    <dbReference type="NCBI Taxonomy" id="3077"/>
    <lineage>
        <taxon>Eukaryota</taxon>
        <taxon>Viridiplantae</taxon>
        <taxon>Chlorophyta</taxon>
        <taxon>core chlorophytes</taxon>
        <taxon>Trebouxiophyceae</taxon>
        <taxon>Chlorellales</taxon>
        <taxon>Chlorellaceae</taxon>
        <taxon>Chlorella clade</taxon>
        <taxon>Chlorella</taxon>
    </lineage>
</organism>
<dbReference type="EMBL" id="SIDB01000009">
    <property type="protein sequence ID" value="KAI3428314.1"/>
    <property type="molecule type" value="Genomic_DNA"/>
</dbReference>
<reference evidence="15" key="1">
    <citation type="journal article" date="2019" name="Plant J.">
        <title>Chlorella vulgaris genome assembly and annotation reveals the molecular basis for metabolic acclimation to high light conditions.</title>
        <authorList>
            <person name="Cecchin M."/>
            <person name="Marcolungo L."/>
            <person name="Rossato M."/>
            <person name="Girolomoni L."/>
            <person name="Cosentino E."/>
            <person name="Cuine S."/>
            <person name="Li-Beisson Y."/>
            <person name="Delledonne M."/>
            <person name="Ballottari M."/>
        </authorList>
    </citation>
    <scope>NUCLEOTIDE SEQUENCE</scope>
    <source>
        <strain evidence="15">211/11P</strain>
    </source>
</reference>
<dbReference type="AlphaFoldDB" id="A0A9D4TKX9"/>
<dbReference type="GO" id="GO:0016020">
    <property type="term" value="C:membrane"/>
    <property type="evidence" value="ECO:0007669"/>
    <property type="project" value="UniProtKB-SubCell"/>
</dbReference>
<comment type="caution">
    <text evidence="15">The sequence shown here is derived from an EMBL/GenBank/DDBJ whole genome shotgun (WGS) entry which is preliminary data.</text>
</comment>
<gene>
    <name evidence="15" type="ORF">D9Q98_006694</name>
</gene>
<comment type="subcellular location">
    <subcellularLocation>
        <location evidence="1">Membrane</location>
        <topology evidence="1">Multi-pass membrane protein</topology>
    </subcellularLocation>
</comment>
<evidence type="ECO:0000256" key="7">
    <source>
        <dbReference type="ARBA" id="ARBA00022989"/>
    </source>
</evidence>
<dbReference type="PANTHER" id="PTHR31201">
    <property type="entry name" value="OS01G0585100 PROTEIN"/>
    <property type="match status" value="1"/>
</dbReference>
<evidence type="ECO:0000256" key="8">
    <source>
        <dbReference type="ARBA" id="ARBA00023098"/>
    </source>
</evidence>
<evidence type="ECO:0000256" key="10">
    <source>
        <dbReference type="ARBA" id="ARBA00023209"/>
    </source>
</evidence>
<keyword evidence="11" id="KW-1208">Phospholipid metabolism</keyword>
<protein>
    <recommendedName>
        <fullName evidence="3">Glycerophosphocholine acyltransferase 1</fullName>
    </recommendedName>
</protein>
<evidence type="ECO:0000256" key="9">
    <source>
        <dbReference type="ARBA" id="ARBA00023136"/>
    </source>
</evidence>
<keyword evidence="16" id="KW-1185">Reference proteome</keyword>
<evidence type="ECO:0000256" key="2">
    <source>
        <dbReference type="ARBA" id="ARBA00006675"/>
    </source>
</evidence>
<evidence type="ECO:0000256" key="5">
    <source>
        <dbReference type="ARBA" id="ARBA00022679"/>
    </source>
</evidence>
<proteinExistence type="inferred from homology"/>
<reference evidence="15" key="2">
    <citation type="submission" date="2020-11" db="EMBL/GenBank/DDBJ databases">
        <authorList>
            <person name="Cecchin M."/>
            <person name="Marcolungo L."/>
            <person name="Rossato M."/>
            <person name="Girolomoni L."/>
            <person name="Cosentino E."/>
            <person name="Cuine S."/>
            <person name="Li-Beisson Y."/>
            <person name="Delledonne M."/>
            <person name="Ballottari M."/>
        </authorList>
    </citation>
    <scope>NUCLEOTIDE SEQUENCE</scope>
    <source>
        <strain evidence="15">211/11P</strain>
        <tissue evidence="15">Whole cell</tissue>
    </source>
</reference>
<feature type="transmembrane region" description="Helical" evidence="14">
    <location>
        <begin position="149"/>
        <end position="167"/>
    </location>
</feature>
<accession>A0A9D4TKX9</accession>
<evidence type="ECO:0000256" key="1">
    <source>
        <dbReference type="ARBA" id="ARBA00004141"/>
    </source>
</evidence>
<keyword evidence="9 14" id="KW-0472">Membrane</keyword>
<evidence type="ECO:0000256" key="11">
    <source>
        <dbReference type="ARBA" id="ARBA00023264"/>
    </source>
</evidence>
<dbReference type="InterPro" id="IPR021261">
    <property type="entry name" value="GPCAT"/>
</dbReference>
<comment type="similarity">
    <text evidence="2">Belongs to the GPC1 family.</text>
</comment>
<keyword evidence="8" id="KW-0443">Lipid metabolism</keyword>
<evidence type="ECO:0000313" key="15">
    <source>
        <dbReference type="EMBL" id="KAI3428314.1"/>
    </source>
</evidence>